<proteinExistence type="predicted"/>
<evidence type="ECO:0000259" key="1">
    <source>
        <dbReference type="Pfam" id="PF07727"/>
    </source>
</evidence>
<dbReference type="EMBL" id="BQNB010014722">
    <property type="protein sequence ID" value="GJT31637.1"/>
    <property type="molecule type" value="Genomic_DNA"/>
</dbReference>
<reference evidence="2" key="2">
    <citation type="submission" date="2022-01" db="EMBL/GenBank/DDBJ databases">
        <authorList>
            <person name="Yamashiro T."/>
            <person name="Shiraishi A."/>
            <person name="Satake H."/>
            <person name="Nakayama K."/>
        </authorList>
    </citation>
    <scope>NUCLEOTIDE SEQUENCE</scope>
</reference>
<reference evidence="2" key="1">
    <citation type="journal article" date="2022" name="Int. J. Mol. Sci.">
        <title>Draft Genome of Tanacetum Coccineum: Genomic Comparison of Closely Related Tanacetum-Family Plants.</title>
        <authorList>
            <person name="Yamashiro T."/>
            <person name="Shiraishi A."/>
            <person name="Nakayama K."/>
            <person name="Satake H."/>
        </authorList>
    </citation>
    <scope>NUCLEOTIDE SEQUENCE</scope>
</reference>
<comment type="caution">
    <text evidence="2">The sequence shown here is derived from an EMBL/GenBank/DDBJ whole genome shotgun (WGS) entry which is preliminary data.</text>
</comment>
<gene>
    <name evidence="2" type="ORF">Tco_0922056</name>
</gene>
<dbReference type="Proteomes" id="UP001151760">
    <property type="component" value="Unassembled WGS sequence"/>
</dbReference>
<keyword evidence="3" id="KW-1185">Reference proteome</keyword>
<protein>
    <submittedName>
        <fullName evidence="2">Retrovirus-related pol polyprotein from transposon TNT 1-94</fullName>
    </submittedName>
</protein>
<sequence>MVVVMTSWYKRRCCSLVPAKSHSLPHVYAQAFKFYQRHPSKYHWTRDHPLEQVLRDPSKPIQTRRKLATYAEFCMFALIIIKSEPKNIKEAMDDNAWIKAMQEEIHQFERINVWELVDKPFGKNEEEIYFEESFTLVARLEVVRIFMAYVAHKSFTVHHMDIKTTFLNDPLKEEVYVIQPDGFIDPKHPELVYDVSLCRHGYAVSSLMDTAYWSSE</sequence>
<dbReference type="InterPro" id="IPR013103">
    <property type="entry name" value="RVT_2"/>
</dbReference>
<feature type="domain" description="Reverse transcriptase Ty1/copia-type" evidence="1">
    <location>
        <begin position="95"/>
        <end position="195"/>
    </location>
</feature>
<evidence type="ECO:0000313" key="2">
    <source>
        <dbReference type="EMBL" id="GJT31637.1"/>
    </source>
</evidence>
<accession>A0ABQ5CZS5</accession>
<evidence type="ECO:0000313" key="3">
    <source>
        <dbReference type="Proteomes" id="UP001151760"/>
    </source>
</evidence>
<dbReference type="Pfam" id="PF07727">
    <property type="entry name" value="RVT_2"/>
    <property type="match status" value="1"/>
</dbReference>
<name>A0ABQ5CZS5_9ASTR</name>
<organism evidence="2 3">
    <name type="scientific">Tanacetum coccineum</name>
    <dbReference type="NCBI Taxonomy" id="301880"/>
    <lineage>
        <taxon>Eukaryota</taxon>
        <taxon>Viridiplantae</taxon>
        <taxon>Streptophyta</taxon>
        <taxon>Embryophyta</taxon>
        <taxon>Tracheophyta</taxon>
        <taxon>Spermatophyta</taxon>
        <taxon>Magnoliopsida</taxon>
        <taxon>eudicotyledons</taxon>
        <taxon>Gunneridae</taxon>
        <taxon>Pentapetalae</taxon>
        <taxon>asterids</taxon>
        <taxon>campanulids</taxon>
        <taxon>Asterales</taxon>
        <taxon>Asteraceae</taxon>
        <taxon>Asteroideae</taxon>
        <taxon>Anthemideae</taxon>
        <taxon>Anthemidinae</taxon>
        <taxon>Tanacetum</taxon>
    </lineage>
</organism>